<feature type="coiled-coil region" evidence="3">
    <location>
        <begin position="217"/>
        <end position="244"/>
    </location>
</feature>
<dbReference type="OrthoDB" id="673185at2759"/>
<dbReference type="GO" id="GO:0005829">
    <property type="term" value="C:cytosol"/>
    <property type="evidence" value="ECO:0007669"/>
    <property type="project" value="TreeGrafter"/>
</dbReference>
<dbReference type="Proteomes" id="UP000634136">
    <property type="component" value="Unassembled WGS sequence"/>
</dbReference>
<protein>
    <submittedName>
        <fullName evidence="5">Putative leucine-rich repeat-containing protein</fullName>
    </submittedName>
</protein>
<keyword evidence="6" id="KW-1185">Reference proteome</keyword>
<gene>
    <name evidence="5" type="ORF">G2W53_006984</name>
</gene>
<dbReference type="PANTHER" id="PTHR32054:SF17">
    <property type="entry name" value="EXPRESSED PROTEIN"/>
    <property type="match status" value="1"/>
</dbReference>
<dbReference type="GO" id="GO:0009904">
    <property type="term" value="P:chloroplast accumulation movement"/>
    <property type="evidence" value="ECO:0007669"/>
    <property type="project" value="TreeGrafter"/>
</dbReference>
<organism evidence="5 6">
    <name type="scientific">Senna tora</name>
    <dbReference type="NCBI Taxonomy" id="362788"/>
    <lineage>
        <taxon>Eukaryota</taxon>
        <taxon>Viridiplantae</taxon>
        <taxon>Streptophyta</taxon>
        <taxon>Embryophyta</taxon>
        <taxon>Tracheophyta</taxon>
        <taxon>Spermatophyta</taxon>
        <taxon>Magnoliopsida</taxon>
        <taxon>eudicotyledons</taxon>
        <taxon>Gunneridae</taxon>
        <taxon>Pentapetalae</taxon>
        <taxon>rosids</taxon>
        <taxon>fabids</taxon>
        <taxon>Fabales</taxon>
        <taxon>Fabaceae</taxon>
        <taxon>Caesalpinioideae</taxon>
        <taxon>Cassia clade</taxon>
        <taxon>Senna</taxon>
    </lineage>
</organism>
<evidence type="ECO:0000313" key="6">
    <source>
        <dbReference type="Proteomes" id="UP000634136"/>
    </source>
</evidence>
<dbReference type="PANTHER" id="PTHR32054">
    <property type="entry name" value="HEAVY CHAIN, PUTATIVE, EXPRESSED-RELATED-RELATED"/>
    <property type="match status" value="1"/>
</dbReference>
<evidence type="ECO:0000256" key="2">
    <source>
        <dbReference type="ARBA" id="ARBA00023054"/>
    </source>
</evidence>
<feature type="coiled-coil region" evidence="3">
    <location>
        <begin position="162"/>
        <end position="189"/>
    </location>
</feature>
<keyword evidence="2 3" id="KW-0175">Coiled coil</keyword>
<dbReference type="AlphaFoldDB" id="A0A835CGZ3"/>
<evidence type="ECO:0000256" key="3">
    <source>
        <dbReference type="SAM" id="Coils"/>
    </source>
</evidence>
<evidence type="ECO:0000313" key="5">
    <source>
        <dbReference type="EMBL" id="KAF7838502.1"/>
    </source>
</evidence>
<proteinExistence type="inferred from homology"/>
<reference evidence="5" key="1">
    <citation type="submission" date="2020-09" db="EMBL/GenBank/DDBJ databases">
        <title>Genome-Enabled Discovery of Anthraquinone Biosynthesis in Senna tora.</title>
        <authorList>
            <person name="Kang S.-H."/>
            <person name="Pandey R.P."/>
            <person name="Lee C.-M."/>
            <person name="Sim J.-S."/>
            <person name="Jeong J.-T."/>
            <person name="Choi B.-S."/>
            <person name="Jung M."/>
            <person name="Ginzburg D."/>
            <person name="Zhao K."/>
            <person name="Won S.Y."/>
            <person name="Oh T.-J."/>
            <person name="Yu Y."/>
            <person name="Kim N.-H."/>
            <person name="Lee O.R."/>
            <person name="Lee T.-H."/>
            <person name="Bashyal P."/>
            <person name="Kim T.-S."/>
            <person name="Lee W.-H."/>
            <person name="Kawkins C."/>
            <person name="Kim C.-K."/>
            <person name="Kim J.S."/>
            <person name="Ahn B.O."/>
            <person name="Rhee S.Y."/>
            <person name="Sohng J.K."/>
        </authorList>
    </citation>
    <scope>NUCLEOTIDE SEQUENCE</scope>
    <source>
        <tissue evidence="5">Leaf</tissue>
    </source>
</reference>
<name>A0A835CGZ3_9FABA</name>
<comment type="similarity">
    <text evidence="1">Belongs to the WEB family.</text>
</comment>
<feature type="region of interest" description="Disordered" evidence="4">
    <location>
        <begin position="1"/>
        <end position="37"/>
    </location>
</feature>
<feature type="region of interest" description="Disordered" evidence="4">
    <location>
        <begin position="340"/>
        <end position="361"/>
    </location>
</feature>
<comment type="caution">
    <text evidence="5">The sequence shown here is derived from an EMBL/GenBank/DDBJ whole genome shotgun (WGS) entry which is preliminary data.</text>
</comment>
<sequence>MGESETKPNETVQNALSLFRGKADQNKHQSTKSNCDREKQLEALTKELATCKSQSQAKHAAYMQVLRRVEQYQKLTSELSTLLKKSDTERNKHTNECKGRVHNNELESMMKEVEDQNFGNAKFREKILPLFSELKATQRQLFNKETELLVARDSELKALTKADELEIAFNLEKEKKEQLLQQVEDLMVKTQIGNQAKETHKSSEKSARKSMDQSVYIEALEMELNQLKQQLVNAKKEANGLNSYIEDSHNNNLITIPLSEYESLISKVEKTNEAQASSMVEVGSQSEIVLLKTELKAARAKIGELRACTEQSLSRAESAEKIKADLEEKLKRHREKRQRRRAAMAALREESTPQHLFPSPSEITPITYEPLSKVLNIKF</sequence>
<dbReference type="GO" id="GO:0009903">
    <property type="term" value="P:chloroplast avoidance movement"/>
    <property type="evidence" value="ECO:0007669"/>
    <property type="project" value="TreeGrafter"/>
</dbReference>
<dbReference type="EMBL" id="JAAIUW010000003">
    <property type="protein sequence ID" value="KAF7838502.1"/>
    <property type="molecule type" value="Genomic_DNA"/>
</dbReference>
<evidence type="ECO:0000256" key="4">
    <source>
        <dbReference type="SAM" id="MobiDB-lite"/>
    </source>
</evidence>
<accession>A0A835CGZ3</accession>
<evidence type="ECO:0000256" key="1">
    <source>
        <dbReference type="ARBA" id="ARBA00005485"/>
    </source>
</evidence>